<dbReference type="AlphaFoldDB" id="A0A1U7Y8W1"/>
<sequence>MAGKGDARKKAIVGVTTNLLDTINEDNREDQENEIPNITPGGDTSPPPHGSVTASRKREASTSATGEAPLVVRRLLEEWITSNTYIANKAGNDTLAAVFKKMEEMENENKALRNQMKEHQERVDKIPGAPKLLPKRDVGRFIEQPYSEEATPYTIPKTFKMPPYLKIYDGTTDPEDHIIHYVTAVKGNDLSKEQVPSVLLKRFGENLIGGALTWYSQLPARSIATFEEMADKFVTVHVGA</sequence>
<evidence type="ECO:0000313" key="3">
    <source>
        <dbReference type="Proteomes" id="UP000189701"/>
    </source>
</evidence>
<evidence type="ECO:0000256" key="2">
    <source>
        <dbReference type="SAM" id="MobiDB-lite"/>
    </source>
</evidence>
<evidence type="ECO:0000256" key="1">
    <source>
        <dbReference type="SAM" id="Coils"/>
    </source>
</evidence>
<keyword evidence="3" id="KW-1185">Reference proteome</keyword>
<dbReference type="Proteomes" id="UP000189701">
    <property type="component" value="Unplaced"/>
</dbReference>
<organism evidence="3 4">
    <name type="scientific">Nicotiana sylvestris</name>
    <name type="common">Wood tobacco</name>
    <name type="synonym">South American tobacco</name>
    <dbReference type="NCBI Taxonomy" id="4096"/>
    <lineage>
        <taxon>Eukaryota</taxon>
        <taxon>Viridiplantae</taxon>
        <taxon>Streptophyta</taxon>
        <taxon>Embryophyta</taxon>
        <taxon>Tracheophyta</taxon>
        <taxon>Spermatophyta</taxon>
        <taxon>Magnoliopsida</taxon>
        <taxon>eudicotyledons</taxon>
        <taxon>Gunneridae</taxon>
        <taxon>Pentapetalae</taxon>
        <taxon>asterids</taxon>
        <taxon>lamiids</taxon>
        <taxon>Solanales</taxon>
        <taxon>Solanaceae</taxon>
        <taxon>Nicotianoideae</taxon>
        <taxon>Nicotianeae</taxon>
        <taxon>Nicotiana</taxon>
    </lineage>
</organism>
<dbReference type="RefSeq" id="XP_009798371.1">
    <property type="nucleotide sequence ID" value="XM_009800069.1"/>
</dbReference>
<name>A0A1U7Y8W1_NICSY</name>
<proteinExistence type="predicted"/>
<reference evidence="4" key="2">
    <citation type="submission" date="2025-08" db="UniProtKB">
        <authorList>
            <consortium name="RefSeq"/>
        </authorList>
    </citation>
    <scope>IDENTIFICATION</scope>
    <source>
        <tissue evidence="4">Leaf</tissue>
    </source>
</reference>
<protein>
    <submittedName>
        <fullName evidence="4">Uncharacterized protein LOC104244612</fullName>
    </submittedName>
</protein>
<reference evidence="3" key="1">
    <citation type="journal article" date="2013" name="Genome Biol.">
        <title>Reference genomes and transcriptomes of Nicotiana sylvestris and Nicotiana tomentosiformis.</title>
        <authorList>
            <person name="Sierro N."/>
            <person name="Battey J.N."/>
            <person name="Ouadi S."/>
            <person name="Bovet L."/>
            <person name="Goepfert S."/>
            <person name="Bakaher N."/>
            <person name="Peitsch M.C."/>
            <person name="Ivanov N.V."/>
        </authorList>
    </citation>
    <scope>NUCLEOTIDE SEQUENCE [LARGE SCALE GENOMIC DNA]</scope>
</reference>
<evidence type="ECO:0000313" key="4">
    <source>
        <dbReference type="RefSeq" id="XP_009798371.1"/>
    </source>
</evidence>
<feature type="coiled-coil region" evidence="1">
    <location>
        <begin position="95"/>
        <end position="122"/>
    </location>
</feature>
<feature type="compositionally biased region" description="Acidic residues" evidence="2">
    <location>
        <begin position="23"/>
        <end position="33"/>
    </location>
</feature>
<accession>A0A1U7Y8W1</accession>
<keyword evidence="1" id="KW-0175">Coiled coil</keyword>
<gene>
    <name evidence="4" type="primary">LOC104244612</name>
</gene>
<feature type="region of interest" description="Disordered" evidence="2">
    <location>
        <begin position="1"/>
        <end position="65"/>
    </location>
</feature>
<dbReference type="PANTHER" id="PTHR33223">
    <property type="entry name" value="CCHC-TYPE DOMAIN-CONTAINING PROTEIN"/>
    <property type="match status" value="1"/>
</dbReference>
<dbReference type="PANTHER" id="PTHR33223:SF11">
    <property type="entry name" value="ELEMENT PROTEIN, PUTATIVE-RELATED"/>
    <property type="match status" value="1"/>
</dbReference>